<dbReference type="Pfam" id="PF03641">
    <property type="entry name" value="Lysine_decarbox"/>
    <property type="match status" value="1"/>
</dbReference>
<dbReference type="Gene3D" id="3.40.50.450">
    <property type="match status" value="1"/>
</dbReference>
<dbReference type="GO" id="GO:0005829">
    <property type="term" value="C:cytosol"/>
    <property type="evidence" value="ECO:0007669"/>
    <property type="project" value="TreeGrafter"/>
</dbReference>
<dbReference type="PANTHER" id="PTHR31223">
    <property type="entry name" value="LOG FAMILY PROTEIN YJL055W"/>
    <property type="match status" value="1"/>
</dbReference>
<dbReference type="GO" id="GO:0016799">
    <property type="term" value="F:hydrolase activity, hydrolyzing N-glycosyl compounds"/>
    <property type="evidence" value="ECO:0007669"/>
    <property type="project" value="TreeGrafter"/>
</dbReference>
<protein>
    <recommendedName>
        <fullName evidence="2">Cytokinin riboside 5'-monophosphate phosphoribohydrolase</fullName>
        <ecNumber evidence="2">3.2.2.n1</ecNumber>
    </recommendedName>
</protein>
<dbReference type="InterPro" id="IPR031100">
    <property type="entry name" value="LOG_fam"/>
</dbReference>
<evidence type="ECO:0000313" key="3">
    <source>
        <dbReference type="EMBL" id="RJG22628.1"/>
    </source>
</evidence>
<dbReference type="Proteomes" id="UP000266177">
    <property type="component" value="Unassembled WGS sequence"/>
</dbReference>
<dbReference type="OrthoDB" id="9801098at2"/>
<organism evidence="3 4">
    <name type="scientific">Paenibacillus thiaminolyticus</name>
    <name type="common">Bacillus thiaminolyticus</name>
    <dbReference type="NCBI Taxonomy" id="49283"/>
    <lineage>
        <taxon>Bacteria</taxon>
        <taxon>Bacillati</taxon>
        <taxon>Bacillota</taxon>
        <taxon>Bacilli</taxon>
        <taxon>Bacillales</taxon>
        <taxon>Paenibacillaceae</taxon>
        <taxon>Paenibacillus</taxon>
    </lineage>
</organism>
<keyword evidence="2" id="KW-0378">Hydrolase</keyword>
<evidence type="ECO:0000313" key="4">
    <source>
        <dbReference type="Proteomes" id="UP000266177"/>
    </source>
</evidence>
<dbReference type="GO" id="GO:0009691">
    <property type="term" value="P:cytokinin biosynthetic process"/>
    <property type="evidence" value="ECO:0007669"/>
    <property type="project" value="UniProtKB-UniRule"/>
</dbReference>
<comment type="similarity">
    <text evidence="1 2">Belongs to the LOG family.</text>
</comment>
<dbReference type="PANTHER" id="PTHR31223:SF70">
    <property type="entry name" value="LOG FAMILY PROTEIN YJL055W"/>
    <property type="match status" value="1"/>
</dbReference>
<comment type="caution">
    <text evidence="3">The sequence shown here is derived from an EMBL/GenBank/DDBJ whole genome shotgun (WGS) entry which is preliminary data.</text>
</comment>
<dbReference type="NCBIfam" id="TIGR00730">
    <property type="entry name" value="Rossman fold protein, TIGR00730 family"/>
    <property type="match status" value="1"/>
</dbReference>
<sequence length="192" mass="21223">MKKICVFAGSNLGNHPDFANLAKELGQAMAEQQFELVYGGSTVGLMGEVANEMLRLGGRVTGVMPRGLFRGELMHSGLTEFIEVADMHERKATMHRLSDAFISLPGGLGTFEELFEALSWAQLGIHKKPIGVLNIQGYFTPMIEMIRHSIQAGFARAEHEQLLLSSTDPRELLAMLGSFKTPEFGNKWNQLD</sequence>
<evidence type="ECO:0000256" key="2">
    <source>
        <dbReference type="RuleBase" id="RU363015"/>
    </source>
</evidence>
<dbReference type="EMBL" id="QYZD01000015">
    <property type="protein sequence ID" value="RJG22628.1"/>
    <property type="molecule type" value="Genomic_DNA"/>
</dbReference>
<accession>A0A3A3GHQ4</accession>
<dbReference type="RefSeq" id="WP_119794722.1">
    <property type="nucleotide sequence ID" value="NZ_QYZD01000015.1"/>
</dbReference>
<gene>
    <name evidence="3" type="ORF">DQX05_16950</name>
</gene>
<proteinExistence type="inferred from homology"/>
<dbReference type="EC" id="3.2.2.n1" evidence="2"/>
<reference evidence="3 4" key="1">
    <citation type="submission" date="2018-09" db="EMBL/GenBank/DDBJ databases">
        <title>Paenibacillus SK2017-BO5.</title>
        <authorList>
            <person name="Piskunova J.V."/>
            <person name="Dubiley S.A."/>
            <person name="Severinov K.V."/>
        </authorList>
    </citation>
    <scope>NUCLEOTIDE SEQUENCE [LARGE SCALE GENOMIC DNA]</scope>
    <source>
        <strain evidence="3 4">BO5</strain>
    </source>
</reference>
<dbReference type="InterPro" id="IPR005269">
    <property type="entry name" value="LOG"/>
</dbReference>
<evidence type="ECO:0000256" key="1">
    <source>
        <dbReference type="ARBA" id="ARBA00006763"/>
    </source>
</evidence>
<keyword evidence="2" id="KW-0203">Cytokinin biosynthesis</keyword>
<dbReference type="AlphaFoldDB" id="A0A3A3GHQ4"/>
<name>A0A3A3GHQ4_PANTH</name>
<dbReference type="SUPFAM" id="SSF102405">
    <property type="entry name" value="MCP/YpsA-like"/>
    <property type="match status" value="1"/>
</dbReference>